<dbReference type="PANTHER" id="PTHR31900:SF34">
    <property type="entry name" value="EMB|CAB62440.1-RELATED"/>
    <property type="match status" value="1"/>
</dbReference>
<dbReference type="AlphaFoldDB" id="A0AAQ3NTW9"/>
<dbReference type="InterPro" id="IPR050232">
    <property type="entry name" value="FBL13/AtMIF1-like"/>
</dbReference>
<name>A0AAQ3NTW9_VIGMU</name>
<gene>
    <name evidence="2" type="ORF">V8G54_013336</name>
</gene>
<protein>
    <recommendedName>
        <fullName evidence="1">F-box/LRR-repeat protein 15/At3g58940/PEG3-like LRR domain-containing protein</fullName>
    </recommendedName>
</protein>
<dbReference type="SUPFAM" id="SSF52047">
    <property type="entry name" value="RNI-like"/>
    <property type="match status" value="1"/>
</dbReference>
<dbReference type="Pfam" id="PF24758">
    <property type="entry name" value="LRR_At5g56370"/>
    <property type="match status" value="1"/>
</dbReference>
<evidence type="ECO:0000313" key="3">
    <source>
        <dbReference type="Proteomes" id="UP001374535"/>
    </source>
</evidence>
<keyword evidence="3" id="KW-1185">Reference proteome</keyword>
<feature type="domain" description="F-box/LRR-repeat protein 15/At3g58940/PEG3-like LRR" evidence="1">
    <location>
        <begin position="97"/>
        <end position="178"/>
    </location>
</feature>
<feature type="non-terminal residue" evidence="2">
    <location>
        <position position="1"/>
    </location>
</feature>
<organism evidence="2 3">
    <name type="scientific">Vigna mungo</name>
    <name type="common">Black gram</name>
    <name type="synonym">Phaseolus mungo</name>
    <dbReference type="NCBI Taxonomy" id="3915"/>
    <lineage>
        <taxon>Eukaryota</taxon>
        <taxon>Viridiplantae</taxon>
        <taxon>Streptophyta</taxon>
        <taxon>Embryophyta</taxon>
        <taxon>Tracheophyta</taxon>
        <taxon>Spermatophyta</taxon>
        <taxon>Magnoliopsida</taxon>
        <taxon>eudicotyledons</taxon>
        <taxon>Gunneridae</taxon>
        <taxon>Pentapetalae</taxon>
        <taxon>rosids</taxon>
        <taxon>fabids</taxon>
        <taxon>Fabales</taxon>
        <taxon>Fabaceae</taxon>
        <taxon>Papilionoideae</taxon>
        <taxon>50 kb inversion clade</taxon>
        <taxon>NPAAA clade</taxon>
        <taxon>indigoferoid/millettioid clade</taxon>
        <taxon>Phaseoleae</taxon>
        <taxon>Vigna</taxon>
    </lineage>
</organism>
<evidence type="ECO:0000313" key="2">
    <source>
        <dbReference type="EMBL" id="WVZ15770.1"/>
    </source>
</evidence>
<dbReference type="EMBL" id="CP144697">
    <property type="protein sequence ID" value="WVZ15770.1"/>
    <property type="molecule type" value="Genomic_DNA"/>
</dbReference>
<dbReference type="PANTHER" id="PTHR31900">
    <property type="entry name" value="F-BOX/RNI SUPERFAMILY PROTEIN-RELATED"/>
    <property type="match status" value="1"/>
</dbReference>
<reference evidence="2 3" key="1">
    <citation type="journal article" date="2023" name="Life. Sci Alliance">
        <title>Evolutionary insights into 3D genome organization and epigenetic landscape of Vigna mungo.</title>
        <authorList>
            <person name="Junaid A."/>
            <person name="Singh B."/>
            <person name="Bhatia S."/>
        </authorList>
    </citation>
    <scope>NUCLEOTIDE SEQUENCE [LARGE SCALE GENOMIC DNA]</scope>
    <source>
        <strain evidence="2">Urdbean</strain>
    </source>
</reference>
<dbReference type="Proteomes" id="UP001374535">
    <property type="component" value="Chromosome 4"/>
</dbReference>
<accession>A0AAQ3NTW9</accession>
<proteinExistence type="predicted"/>
<dbReference type="InterPro" id="IPR055411">
    <property type="entry name" value="LRR_FXL15/At3g58940/PEG3-like"/>
</dbReference>
<dbReference type="InterPro" id="IPR032675">
    <property type="entry name" value="LRR_dom_sf"/>
</dbReference>
<dbReference type="Gene3D" id="3.80.10.10">
    <property type="entry name" value="Ribonuclease Inhibitor"/>
    <property type="match status" value="1"/>
</dbReference>
<sequence>VATSVLSKRWNLLWCSVPSLDFDIVDEDFWSRNDENTYNTFYSSVCSFLASHGDKPFYKIRLRCYISMHITESMKTQIQTALSGSCSVQIVDLYCNWEDFVIPSLVFSFKTLVILKLKYITLEDVSFVDLPQLKILHLENIISLTEIDLSQLLSGCPNLEKLQVRDLACEAKGKIIRLPKLVRVSIDKPLLPLEIFKDVEVLKFYYVMPIFQSNLYVNFDFHNLVRLQMSVEVDWLPILKVLNHCPKLQSLLICIDKRYEEEGVWPYPQNFPARISSHLKTCRLIE</sequence>
<evidence type="ECO:0000259" key="1">
    <source>
        <dbReference type="Pfam" id="PF24758"/>
    </source>
</evidence>